<dbReference type="PIRSF" id="PIRSF014753">
    <property type="entry name" value="UCP014753"/>
    <property type="match status" value="1"/>
</dbReference>
<evidence type="ECO:0000313" key="2">
    <source>
        <dbReference type="EMBL" id="GLV58062.1"/>
    </source>
</evidence>
<proteinExistence type="predicted"/>
<feature type="domain" description="DUF2264" evidence="1">
    <location>
        <begin position="7"/>
        <end position="360"/>
    </location>
</feature>
<name>A0ABQ6FYI5_9CHLR</name>
<dbReference type="PANTHER" id="PTHR35339">
    <property type="entry name" value="LINALOOL DEHYDRATASE_ISOMERASE DOMAIN-CONTAINING PROTEIN"/>
    <property type="match status" value="1"/>
</dbReference>
<accession>A0ABQ6FYI5</accession>
<sequence length="389" mass="44348">MNEEQTDRQYWIYVLSRIAEPVLTNMAARTLKERMPVEASDSKRASFSHLEAIGRLLTGLAPWLEHGQVHAQEERLRQRYADLARQALDAATDPSSPDYCNFGYSMQPIVDAAFLAQALLRAPTELWEKLEPSVKRNVVQALKLTRSRKPYASNWLLFSAMIETALYRMGENDYDPMRIDYALKQHEQWYLGDGVYSDGPHFHNDYYNSFVIQPMLVDIIEQVRSLYADWKALRAPILQRARRYAVIQERMISPEGTYPVIGRSITYRFGAFHLLAQIALRQELDPTIHPAQVRCALTAVIKRVLEMPGTFDEQGWLTIGLSGHQPELGESYISTGSLYLCAAVFLPLGLTADNAFWRGQAPWTAQKPGAALAHRLITLYARKLLDFNI</sequence>
<dbReference type="Pfam" id="PF10022">
    <property type="entry name" value="DUF2264"/>
    <property type="match status" value="1"/>
</dbReference>
<dbReference type="InterPro" id="IPR008929">
    <property type="entry name" value="Chondroitin_lyas"/>
</dbReference>
<comment type="caution">
    <text evidence="2">The sequence shown here is derived from an EMBL/GenBank/DDBJ whole genome shotgun (WGS) entry which is preliminary data.</text>
</comment>
<reference evidence="2 3" key="1">
    <citation type="submission" date="2023-02" db="EMBL/GenBank/DDBJ databases">
        <title>Dictyobacter halimunensis sp. nov., a new member of the class Ktedonobacteria from forest soil in a geothermal area.</title>
        <authorList>
            <person name="Rachmania M.K."/>
            <person name="Ningsih F."/>
            <person name="Sakai Y."/>
            <person name="Yabe S."/>
            <person name="Yokota A."/>
            <person name="Sjamsuridzal W."/>
        </authorList>
    </citation>
    <scope>NUCLEOTIDE SEQUENCE [LARGE SCALE GENOMIC DNA]</scope>
    <source>
        <strain evidence="2 3">S3.2.2.5</strain>
    </source>
</reference>
<organism evidence="2 3">
    <name type="scientific">Dictyobacter halimunensis</name>
    <dbReference type="NCBI Taxonomy" id="3026934"/>
    <lineage>
        <taxon>Bacteria</taxon>
        <taxon>Bacillati</taxon>
        <taxon>Chloroflexota</taxon>
        <taxon>Ktedonobacteria</taxon>
        <taxon>Ktedonobacterales</taxon>
        <taxon>Dictyobacteraceae</taxon>
        <taxon>Dictyobacter</taxon>
    </lineage>
</organism>
<dbReference type="InterPro" id="IPR049349">
    <property type="entry name" value="DUF2264_N"/>
</dbReference>
<evidence type="ECO:0000313" key="3">
    <source>
        <dbReference type="Proteomes" id="UP001344906"/>
    </source>
</evidence>
<dbReference type="InterPro" id="IPR016624">
    <property type="entry name" value="UCP014753"/>
</dbReference>
<gene>
    <name evidence="2" type="ORF">KDH_48960</name>
</gene>
<protein>
    <recommendedName>
        <fullName evidence="1">DUF2264 domain-containing protein</fullName>
    </recommendedName>
</protein>
<evidence type="ECO:0000259" key="1">
    <source>
        <dbReference type="Pfam" id="PF10022"/>
    </source>
</evidence>
<keyword evidence="3" id="KW-1185">Reference proteome</keyword>
<dbReference type="Proteomes" id="UP001344906">
    <property type="component" value="Unassembled WGS sequence"/>
</dbReference>
<dbReference type="SUPFAM" id="SSF48230">
    <property type="entry name" value="Chondroitin AC/alginate lyase"/>
    <property type="match status" value="1"/>
</dbReference>
<dbReference type="PANTHER" id="PTHR35339:SF3">
    <property type="entry name" value="DUF2264 DOMAIN-CONTAINING PROTEIN"/>
    <property type="match status" value="1"/>
</dbReference>
<dbReference type="EMBL" id="BSRI01000002">
    <property type="protein sequence ID" value="GLV58062.1"/>
    <property type="molecule type" value="Genomic_DNA"/>
</dbReference>